<evidence type="ECO:0000313" key="2">
    <source>
        <dbReference type="EMBL" id="MBK1791183.1"/>
    </source>
</evidence>
<feature type="transmembrane region" description="Helical" evidence="1">
    <location>
        <begin position="43"/>
        <end position="63"/>
    </location>
</feature>
<keyword evidence="1" id="KW-1133">Transmembrane helix</keyword>
<comment type="caution">
    <text evidence="2">The sequence shown here is derived from an EMBL/GenBank/DDBJ whole genome shotgun (WGS) entry which is preliminary data.</text>
</comment>
<dbReference type="EMBL" id="JAENIM010000039">
    <property type="protein sequence ID" value="MBK1791183.1"/>
    <property type="molecule type" value="Genomic_DNA"/>
</dbReference>
<gene>
    <name evidence="2" type="ORF">JIN82_08470</name>
</gene>
<evidence type="ECO:0000256" key="1">
    <source>
        <dbReference type="SAM" id="Phobius"/>
    </source>
</evidence>
<dbReference type="RefSeq" id="WP_200311197.1">
    <property type="nucleotide sequence ID" value="NZ_JAENIM010000039.1"/>
</dbReference>
<proteinExistence type="predicted"/>
<evidence type="ECO:0000313" key="3">
    <source>
        <dbReference type="Proteomes" id="UP000624703"/>
    </source>
</evidence>
<keyword evidence="1" id="KW-0472">Membrane</keyword>
<feature type="transmembrane region" description="Helical" evidence="1">
    <location>
        <begin position="69"/>
        <end position="91"/>
    </location>
</feature>
<dbReference type="Proteomes" id="UP000624703">
    <property type="component" value="Unassembled WGS sequence"/>
</dbReference>
<sequence length="189" mass="21854">MSEVHEIPHEPLAGPKPTNGLLPPIGFHHRDGNYYHESSYSHLWFFGVMVCIAVGVLMAPIEFKADSDILKYVIAGFFVWGGICTLIAYFIRNRFGQVIVINPFRKTLELRSPRTNFKIDLGQIVELQMCYDESPRAGYQLNLAWRDQQDEIQRHCLYMDTSKRLVSRLAKKYVEKLSFDFTDYSKAAK</sequence>
<organism evidence="2 3">
    <name type="scientific">Persicirhabdus sediminis</name>
    <dbReference type="NCBI Taxonomy" id="454144"/>
    <lineage>
        <taxon>Bacteria</taxon>
        <taxon>Pseudomonadati</taxon>
        <taxon>Verrucomicrobiota</taxon>
        <taxon>Verrucomicrobiia</taxon>
        <taxon>Verrucomicrobiales</taxon>
        <taxon>Verrucomicrobiaceae</taxon>
        <taxon>Persicirhabdus</taxon>
    </lineage>
</organism>
<protein>
    <submittedName>
        <fullName evidence="2">Uncharacterized protein</fullName>
    </submittedName>
</protein>
<keyword evidence="3" id="KW-1185">Reference proteome</keyword>
<accession>A0A8J7MEE2</accession>
<reference evidence="2" key="1">
    <citation type="submission" date="2021-01" db="EMBL/GenBank/DDBJ databases">
        <title>Modified the classification status of verrucomicrobia.</title>
        <authorList>
            <person name="Feng X."/>
        </authorList>
    </citation>
    <scope>NUCLEOTIDE SEQUENCE</scope>
    <source>
        <strain evidence="2">_KCTC 22039</strain>
    </source>
</reference>
<name>A0A8J7MEE2_9BACT</name>
<keyword evidence="1" id="KW-0812">Transmembrane</keyword>
<dbReference type="AlphaFoldDB" id="A0A8J7MEE2"/>